<name>A0ABP8DT16_9ACTN</name>
<feature type="domain" description="Enoyl reductase (ER)" evidence="7">
    <location>
        <begin position="12"/>
        <end position="332"/>
    </location>
</feature>
<comment type="caution">
    <text evidence="8">The sequence shown here is derived from an EMBL/GenBank/DDBJ whole genome shotgun (WGS) entry which is preliminary data.</text>
</comment>
<dbReference type="SUPFAM" id="SSF51735">
    <property type="entry name" value="NAD(P)-binding Rossmann-fold domains"/>
    <property type="match status" value="1"/>
</dbReference>
<dbReference type="InterPro" id="IPR036291">
    <property type="entry name" value="NAD(P)-bd_dom_sf"/>
</dbReference>
<dbReference type="PANTHER" id="PTHR42940">
    <property type="entry name" value="ALCOHOL DEHYDROGENASE 1-RELATED"/>
    <property type="match status" value="1"/>
</dbReference>
<dbReference type="InterPro" id="IPR020843">
    <property type="entry name" value="ER"/>
</dbReference>
<dbReference type="InterPro" id="IPR011032">
    <property type="entry name" value="GroES-like_sf"/>
</dbReference>
<dbReference type="SUPFAM" id="SSF50129">
    <property type="entry name" value="GroES-like"/>
    <property type="match status" value="1"/>
</dbReference>
<dbReference type="Pfam" id="PF00107">
    <property type="entry name" value="ADH_zinc_N"/>
    <property type="match status" value="1"/>
</dbReference>
<dbReference type="Gene3D" id="3.90.180.10">
    <property type="entry name" value="Medium-chain alcohol dehydrogenases, catalytic domain"/>
    <property type="match status" value="1"/>
</dbReference>
<evidence type="ECO:0000313" key="9">
    <source>
        <dbReference type="Proteomes" id="UP001500620"/>
    </source>
</evidence>
<evidence type="ECO:0000256" key="4">
    <source>
        <dbReference type="ARBA" id="ARBA00022723"/>
    </source>
</evidence>
<sequence length="339" mass="34806">MANYLAIETTGGRRFAAVERALREPGWDEVRIRVHACGICHTDAVAVEAGGGAAIVPGHEVVGVIEAIGPAPAQDWRVGERVGVGFLGGHCGRCTPCRRGDFVNCADQPRLGLTADGGYAEVLYARSSGLVRIPDELSAVEAAPLLCAGLTTFQALQQGGARPGALVAIQGLGGLGHLGVQYAARLGYRVAVVARGEDKRALAERLGAEHYVDSTAQDPGEALQALGGAAAIVATAASGSSMSPLVHGLAPRGRLVVVGAAADPVQVDTLALIFGTRSIAGSLTGTAIENEDNLAFAAQRGIRPMLETFPLAEAEKAYELMISGAARFRAVLVTEGANA</sequence>
<dbReference type="EMBL" id="BAABAT010000061">
    <property type="protein sequence ID" value="GAA4263117.1"/>
    <property type="molecule type" value="Genomic_DNA"/>
</dbReference>
<keyword evidence="6" id="KW-0560">Oxidoreductase</keyword>
<comment type="cofactor">
    <cofactor evidence="1">
        <name>Zn(2+)</name>
        <dbReference type="ChEBI" id="CHEBI:29105"/>
    </cofactor>
</comment>
<dbReference type="InterPro" id="IPR013149">
    <property type="entry name" value="ADH-like_C"/>
</dbReference>
<accession>A0ABP8DT16</accession>
<keyword evidence="4" id="KW-0479">Metal-binding</keyword>
<protein>
    <recommendedName>
        <fullName evidence="3">alcohol dehydrogenase</fullName>
        <ecNumber evidence="3">1.1.1.1</ecNumber>
    </recommendedName>
</protein>
<evidence type="ECO:0000313" key="8">
    <source>
        <dbReference type="EMBL" id="GAA4263117.1"/>
    </source>
</evidence>
<evidence type="ECO:0000256" key="2">
    <source>
        <dbReference type="ARBA" id="ARBA00008072"/>
    </source>
</evidence>
<gene>
    <name evidence="8" type="ORF">GCM10022255_104760</name>
</gene>
<dbReference type="Pfam" id="PF08240">
    <property type="entry name" value="ADH_N"/>
    <property type="match status" value="1"/>
</dbReference>
<keyword evidence="9" id="KW-1185">Reference proteome</keyword>
<dbReference type="Gene3D" id="3.40.50.720">
    <property type="entry name" value="NAD(P)-binding Rossmann-like Domain"/>
    <property type="match status" value="1"/>
</dbReference>
<evidence type="ECO:0000256" key="6">
    <source>
        <dbReference type="ARBA" id="ARBA00023002"/>
    </source>
</evidence>
<proteinExistence type="inferred from homology"/>
<dbReference type="PANTHER" id="PTHR42940:SF7">
    <property type="entry name" value="ALCOHOL DEHYDROGENASE-LIKE N-TERMINAL DOMAIN-CONTAINING PROTEIN"/>
    <property type="match status" value="1"/>
</dbReference>
<dbReference type="SMART" id="SM00829">
    <property type="entry name" value="PKS_ER"/>
    <property type="match status" value="1"/>
</dbReference>
<dbReference type="EC" id="1.1.1.1" evidence="3"/>
<keyword evidence="5" id="KW-0862">Zinc</keyword>
<reference evidence="9" key="1">
    <citation type="journal article" date="2019" name="Int. J. Syst. Evol. Microbiol.">
        <title>The Global Catalogue of Microorganisms (GCM) 10K type strain sequencing project: providing services to taxonomists for standard genome sequencing and annotation.</title>
        <authorList>
            <consortium name="The Broad Institute Genomics Platform"/>
            <consortium name="The Broad Institute Genome Sequencing Center for Infectious Disease"/>
            <person name="Wu L."/>
            <person name="Ma J."/>
        </authorList>
    </citation>
    <scope>NUCLEOTIDE SEQUENCE [LARGE SCALE GENOMIC DNA]</scope>
    <source>
        <strain evidence="9">JCM 17441</strain>
    </source>
</reference>
<dbReference type="RefSeq" id="WP_345141835.1">
    <property type="nucleotide sequence ID" value="NZ_BAABAT010000061.1"/>
</dbReference>
<dbReference type="InterPro" id="IPR013154">
    <property type="entry name" value="ADH-like_N"/>
</dbReference>
<evidence type="ECO:0000256" key="5">
    <source>
        <dbReference type="ARBA" id="ARBA00022833"/>
    </source>
</evidence>
<dbReference type="Proteomes" id="UP001500620">
    <property type="component" value="Unassembled WGS sequence"/>
</dbReference>
<evidence type="ECO:0000256" key="3">
    <source>
        <dbReference type="ARBA" id="ARBA00013190"/>
    </source>
</evidence>
<evidence type="ECO:0000259" key="7">
    <source>
        <dbReference type="SMART" id="SM00829"/>
    </source>
</evidence>
<evidence type="ECO:0000256" key="1">
    <source>
        <dbReference type="ARBA" id="ARBA00001947"/>
    </source>
</evidence>
<organism evidence="8 9">
    <name type="scientific">Dactylosporangium darangshiense</name>
    <dbReference type="NCBI Taxonomy" id="579108"/>
    <lineage>
        <taxon>Bacteria</taxon>
        <taxon>Bacillati</taxon>
        <taxon>Actinomycetota</taxon>
        <taxon>Actinomycetes</taxon>
        <taxon>Micromonosporales</taxon>
        <taxon>Micromonosporaceae</taxon>
        <taxon>Dactylosporangium</taxon>
    </lineage>
</organism>
<comment type="similarity">
    <text evidence="2">Belongs to the zinc-containing alcohol dehydrogenase family.</text>
</comment>